<feature type="coiled-coil region" evidence="1">
    <location>
        <begin position="1"/>
        <end position="28"/>
    </location>
</feature>
<evidence type="ECO:0000313" key="5">
    <source>
        <dbReference type="Proteomes" id="UP000468990"/>
    </source>
</evidence>
<keyword evidence="5" id="KW-1185">Reference proteome</keyword>
<organism evidence="3 4">
    <name type="scientific">Flavobacterium resistens</name>
    <dbReference type="NCBI Taxonomy" id="443612"/>
    <lineage>
        <taxon>Bacteria</taxon>
        <taxon>Pseudomonadati</taxon>
        <taxon>Bacteroidota</taxon>
        <taxon>Flavobacteriia</taxon>
        <taxon>Flavobacteriales</taxon>
        <taxon>Flavobacteriaceae</taxon>
        <taxon>Flavobacterium</taxon>
    </lineage>
</organism>
<proteinExistence type="predicted"/>
<protein>
    <submittedName>
        <fullName evidence="3">Uncharacterized protein</fullName>
    </submittedName>
</protein>
<name>A0A521BXY9_9FLAO</name>
<dbReference type="Proteomes" id="UP000468990">
    <property type="component" value="Unassembled WGS sequence"/>
</dbReference>
<accession>A0A521BXY9</accession>
<dbReference type="RefSeq" id="WP_142449867.1">
    <property type="nucleotide sequence ID" value="NZ_FXTA01000002.1"/>
</dbReference>
<sequence length="67" mass="7820">MKSTTNKIEKLQATNQKLENKITTTTISKEETQKMRIKTKENEVNVQKLKLTQITQQKDLEKVISML</sequence>
<gene>
    <name evidence="2" type="ORF">GJU42_20965</name>
    <name evidence="3" type="ORF">SAMN06265349_10221</name>
</gene>
<dbReference type="EMBL" id="FXTA01000002">
    <property type="protein sequence ID" value="SMO52069.1"/>
    <property type="molecule type" value="Genomic_DNA"/>
</dbReference>
<evidence type="ECO:0000313" key="4">
    <source>
        <dbReference type="Proteomes" id="UP000317289"/>
    </source>
</evidence>
<evidence type="ECO:0000313" key="2">
    <source>
        <dbReference type="EMBL" id="MRX70457.1"/>
    </source>
</evidence>
<dbReference type="EMBL" id="WKKG01000015">
    <property type="protein sequence ID" value="MRX70457.1"/>
    <property type="molecule type" value="Genomic_DNA"/>
</dbReference>
<evidence type="ECO:0000256" key="1">
    <source>
        <dbReference type="SAM" id="Coils"/>
    </source>
</evidence>
<reference evidence="2 5" key="2">
    <citation type="submission" date="2019-11" db="EMBL/GenBank/DDBJ databases">
        <title>Flavobacterium resistens genome.</title>
        <authorList>
            <person name="Wilson V.M."/>
            <person name="Newman J.D."/>
        </authorList>
    </citation>
    <scope>NUCLEOTIDE SEQUENCE [LARGE SCALE GENOMIC DNA]</scope>
    <source>
        <strain evidence="2 5">DSM 19382</strain>
    </source>
</reference>
<reference evidence="3 4" key="1">
    <citation type="submission" date="2017-05" db="EMBL/GenBank/DDBJ databases">
        <authorList>
            <person name="Varghese N."/>
            <person name="Submissions S."/>
        </authorList>
    </citation>
    <scope>NUCLEOTIDE SEQUENCE [LARGE SCALE GENOMIC DNA]</scope>
    <source>
        <strain evidence="3 4">DSM 19382</strain>
    </source>
</reference>
<keyword evidence="1" id="KW-0175">Coiled coil</keyword>
<dbReference type="Proteomes" id="UP000317289">
    <property type="component" value="Unassembled WGS sequence"/>
</dbReference>
<dbReference type="AlphaFoldDB" id="A0A521BXY9"/>
<evidence type="ECO:0000313" key="3">
    <source>
        <dbReference type="EMBL" id="SMO52069.1"/>
    </source>
</evidence>